<feature type="transmembrane region" description="Helical" evidence="1">
    <location>
        <begin position="20"/>
        <end position="43"/>
    </location>
</feature>
<dbReference type="Proteomes" id="UP001158087">
    <property type="component" value="Unassembled WGS sequence"/>
</dbReference>
<keyword evidence="1" id="KW-1133">Transmembrane helix</keyword>
<evidence type="ECO:0000313" key="3">
    <source>
        <dbReference type="Proteomes" id="UP001158087"/>
    </source>
</evidence>
<organism evidence="2 3">
    <name type="scientific">Brucella intermedia GD04153</name>
    <dbReference type="NCBI Taxonomy" id="2975438"/>
    <lineage>
        <taxon>Bacteria</taxon>
        <taxon>Pseudomonadati</taxon>
        <taxon>Pseudomonadota</taxon>
        <taxon>Alphaproteobacteria</taxon>
        <taxon>Hyphomicrobiales</taxon>
        <taxon>Brucellaceae</taxon>
        <taxon>Brucella/Ochrobactrum group</taxon>
        <taxon>Brucella</taxon>
    </lineage>
</organism>
<feature type="transmembrane region" description="Helical" evidence="1">
    <location>
        <begin position="55"/>
        <end position="74"/>
    </location>
</feature>
<protein>
    <submittedName>
        <fullName evidence="2">Uncharacterized protein</fullName>
    </submittedName>
</protein>
<gene>
    <name evidence="2" type="ORF">N7376_24475</name>
</gene>
<reference evidence="2" key="1">
    <citation type="submission" date="2022-09" db="EMBL/GenBank/DDBJ databases">
        <title>Intensive care unit water sources are persistently colonized with multi-drug resistant bacteria and are the site of extensive horizontal gene transfer of antibiotic resistance genes.</title>
        <authorList>
            <person name="Diorio-Toth L."/>
        </authorList>
    </citation>
    <scope>NUCLEOTIDE SEQUENCE</scope>
    <source>
        <strain evidence="2">GD04153</strain>
    </source>
</reference>
<evidence type="ECO:0000313" key="2">
    <source>
        <dbReference type="EMBL" id="MDH0127128.1"/>
    </source>
</evidence>
<accession>A0AA42H1U7</accession>
<keyword evidence="1" id="KW-0812">Transmembrane</keyword>
<dbReference type="AlphaFoldDB" id="A0AA42H1U7"/>
<keyword evidence="1" id="KW-0472">Membrane</keyword>
<comment type="caution">
    <text evidence="2">The sequence shown here is derived from an EMBL/GenBank/DDBJ whole genome shotgun (WGS) entry which is preliminary data.</text>
</comment>
<dbReference type="EMBL" id="JAODYY010000028">
    <property type="protein sequence ID" value="MDH0127128.1"/>
    <property type="molecule type" value="Genomic_DNA"/>
</dbReference>
<name>A0AA42H1U7_9HYPH</name>
<proteinExistence type="predicted"/>
<evidence type="ECO:0000256" key="1">
    <source>
        <dbReference type="SAM" id="Phobius"/>
    </source>
</evidence>
<sequence>MNTLSWLLYLADVAEKANTAFTFASIGLIIFGTTGVVFCWLLVADRDMRKGAASFLTAVWLIASLFATTGAVLIPSKDTIYLIAASEAGEVVVKSDEAKEIMTGLRDIIKDQISKNLPKMAKD</sequence>